<gene>
    <name evidence="3" type="ORF">LSH36_853g00001</name>
</gene>
<dbReference type="Proteomes" id="UP001208570">
    <property type="component" value="Unassembled WGS sequence"/>
</dbReference>
<evidence type="ECO:0000256" key="1">
    <source>
        <dbReference type="SAM" id="MobiDB-lite"/>
    </source>
</evidence>
<protein>
    <recommendedName>
        <fullName evidence="2">PiggyBac transposable element-derived protein domain-containing protein</fullName>
    </recommendedName>
</protein>
<dbReference type="AlphaFoldDB" id="A0AAD9IZ19"/>
<sequence>MNTIHDTSEQREECRQESPPTEKVSPRLKIKVVKTEGWTSDFKIALALFKAHQHLDINEQINKEGHTILSTKNQKLANPDTQPVAPHECDWMDNLTDYPDSPFVNEASVGVDNAEDCSKMSAEQLFGLFFMDYLFSLIVGETNRYASQCCQQEPKKGRKHAEVTVPELKTWLSLLLMMGLGVLISSSHEIADMVFAGVLSHITLLQLSGVQAYLLRKEMNCGKCRISWHNINKRFRTAYHPRRE</sequence>
<dbReference type="Pfam" id="PF13843">
    <property type="entry name" value="DDE_Tnp_1_7"/>
    <property type="match status" value="1"/>
</dbReference>
<name>A0AAD9IZ19_9ANNE</name>
<feature type="compositionally biased region" description="Basic and acidic residues" evidence="1">
    <location>
        <begin position="1"/>
        <end position="16"/>
    </location>
</feature>
<feature type="domain" description="PiggyBac transposable element-derived protein" evidence="2">
    <location>
        <begin position="122"/>
        <end position="180"/>
    </location>
</feature>
<accession>A0AAD9IZ19</accession>
<dbReference type="PANTHER" id="PTHR46599">
    <property type="entry name" value="PIGGYBAC TRANSPOSABLE ELEMENT-DERIVED PROTEIN 4"/>
    <property type="match status" value="1"/>
</dbReference>
<dbReference type="PANTHER" id="PTHR46599:SF3">
    <property type="entry name" value="PIGGYBAC TRANSPOSABLE ELEMENT-DERIVED PROTEIN 4"/>
    <property type="match status" value="1"/>
</dbReference>
<keyword evidence="4" id="KW-1185">Reference proteome</keyword>
<dbReference type="InterPro" id="IPR029526">
    <property type="entry name" value="PGBD"/>
</dbReference>
<feature type="region of interest" description="Disordered" evidence="1">
    <location>
        <begin position="1"/>
        <end position="23"/>
    </location>
</feature>
<organism evidence="3 4">
    <name type="scientific">Paralvinella palmiformis</name>
    <dbReference type="NCBI Taxonomy" id="53620"/>
    <lineage>
        <taxon>Eukaryota</taxon>
        <taxon>Metazoa</taxon>
        <taxon>Spiralia</taxon>
        <taxon>Lophotrochozoa</taxon>
        <taxon>Annelida</taxon>
        <taxon>Polychaeta</taxon>
        <taxon>Sedentaria</taxon>
        <taxon>Canalipalpata</taxon>
        <taxon>Terebellida</taxon>
        <taxon>Terebelliformia</taxon>
        <taxon>Alvinellidae</taxon>
        <taxon>Paralvinella</taxon>
    </lineage>
</organism>
<comment type="caution">
    <text evidence="3">The sequence shown here is derived from an EMBL/GenBank/DDBJ whole genome shotgun (WGS) entry which is preliminary data.</text>
</comment>
<proteinExistence type="predicted"/>
<evidence type="ECO:0000259" key="2">
    <source>
        <dbReference type="Pfam" id="PF13843"/>
    </source>
</evidence>
<evidence type="ECO:0000313" key="4">
    <source>
        <dbReference type="Proteomes" id="UP001208570"/>
    </source>
</evidence>
<dbReference type="EMBL" id="JAODUP010000853">
    <property type="protein sequence ID" value="KAK2143329.1"/>
    <property type="molecule type" value="Genomic_DNA"/>
</dbReference>
<evidence type="ECO:0000313" key="3">
    <source>
        <dbReference type="EMBL" id="KAK2143329.1"/>
    </source>
</evidence>
<reference evidence="3" key="1">
    <citation type="journal article" date="2023" name="Mol. Biol. Evol.">
        <title>Third-Generation Sequencing Reveals the Adaptive Role of the Epigenome in Three Deep-Sea Polychaetes.</title>
        <authorList>
            <person name="Perez M."/>
            <person name="Aroh O."/>
            <person name="Sun Y."/>
            <person name="Lan Y."/>
            <person name="Juniper S.K."/>
            <person name="Young C.R."/>
            <person name="Angers B."/>
            <person name="Qian P.Y."/>
        </authorList>
    </citation>
    <scope>NUCLEOTIDE SEQUENCE</scope>
    <source>
        <strain evidence="3">P08H-3</strain>
    </source>
</reference>